<reference evidence="1 2" key="1">
    <citation type="journal article" date="2019" name="G3 (Bethesda)">
        <title>Sequencing of a Wild Apple (Malus baccata) Genome Unravels the Differences Between Cultivated and Wild Apple Species Regarding Disease Resistance and Cold Tolerance.</title>
        <authorList>
            <person name="Chen X."/>
        </authorList>
    </citation>
    <scope>NUCLEOTIDE SEQUENCE [LARGE SCALE GENOMIC DNA]</scope>
    <source>
        <strain evidence="2">cv. Shandingzi</strain>
        <tissue evidence="1">Leaves</tissue>
    </source>
</reference>
<comment type="caution">
    <text evidence="1">The sequence shown here is derived from an EMBL/GenBank/DDBJ whole genome shotgun (WGS) entry which is preliminary data.</text>
</comment>
<dbReference type="AlphaFoldDB" id="A0A540M1K6"/>
<gene>
    <name evidence="1" type="ORF">C1H46_021746</name>
</gene>
<dbReference type="Proteomes" id="UP000315295">
    <property type="component" value="Unassembled WGS sequence"/>
</dbReference>
<evidence type="ECO:0000313" key="2">
    <source>
        <dbReference type="Proteomes" id="UP000315295"/>
    </source>
</evidence>
<keyword evidence="2" id="KW-1185">Reference proteome</keyword>
<accession>A0A540M1K6</accession>
<name>A0A540M1K6_MALBA</name>
<proteinExistence type="predicted"/>
<protein>
    <submittedName>
        <fullName evidence="1">Uncharacterized protein</fullName>
    </submittedName>
</protein>
<sequence>MYTKNRWPIRETGSRSRTSTTQVLDPLSYQVEEWQEIGEKFLEMVWGQTHANYGNEVANGIYASMVQKKDEYFATLSQQHPDVSMDELTPDPDVSLQVLMDRFGRRKGMAICNLGAGQVWEVDSCSSSSSTTMTETDSRLQQVENELAHQMKFVREYFMIISQSLLASSITIPTLSTNLLQLPQ</sequence>
<organism evidence="1 2">
    <name type="scientific">Malus baccata</name>
    <name type="common">Siberian crab apple</name>
    <name type="synonym">Pyrus baccata</name>
    <dbReference type="NCBI Taxonomy" id="106549"/>
    <lineage>
        <taxon>Eukaryota</taxon>
        <taxon>Viridiplantae</taxon>
        <taxon>Streptophyta</taxon>
        <taxon>Embryophyta</taxon>
        <taxon>Tracheophyta</taxon>
        <taxon>Spermatophyta</taxon>
        <taxon>Magnoliopsida</taxon>
        <taxon>eudicotyledons</taxon>
        <taxon>Gunneridae</taxon>
        <taxon>Pentapetalae</taxon>
        <taxon>rosids</taxon>
        <taxon>fabids</taxon>
        <taxon>Rosales</taxon>
        <taxon>Rosaceae</taxon>
        <taxon>Amygdaloideae</taxon>
        <taxon>Maleae</taxon>
        <taxon>Malus</taxon>
    </lineage>
</organism>
<dbReference type="EMBL" id="VIEB01000389">
    <property type="protein sequence ID" value="TQD92635.1"/>
    <property type="molecule type" value="Genomic_DNA"/>
</dbReference>
<evidence type="ECO:0000313" key="1">
    <source>
        <dbReference type="EMBL" id="TQD92635.1"/>
    </source>
</evidence>